<protein>
    <submittedName>
        <fullName evidence="2">Uncharacterized protein</fullName>
    </submittedName>
</protein>
<name>A0A8S9HD23_BRACR</name>
<dbReference type="Proteomes" id="UP000712281">
    <property type="component" value="Unassembled WGS sequence"/>
</dbReference>
<sequence length="144" mass="16810">MIHESLQLVTLEPSTRQTTLHRSRLTQQHRSIVAIRNRPTHHMKNQSTIVQKIGRTTATTPQLPHTPDNTCIQKSMMKTMRMNELLSTKPSLIRRIHLYIIPLGKGMHHRSTYLAHHRSILNLLRETRNEHQPTSPTTHRSTRK</sequence>
<organism evidence="2 3">
    <name type="scientific">Brassica cretica</name>
    <name type="common">Mustard</name>
    <dbReference type="NCBI Taxonomy" id="69181"/>
    <lineage>
        <taxon>Eukaryota</taxon>
        <taxon>Viridiplantae</taxon>
        <taxon>Streptophyta</taxon>
        <taxon>Embryophyta</taxon>
        <taxon>Tracheophyta</taxon>
        <taxon>Spermatophyta</taxon>
        <taxon>Magnoliopsida</taxon>
        <taxon>eudicotyledons</taxon>
        <taxon>Gunneridae</taxon>
        <taxon>Pentapetalae</taxon>
        <taxon>rosids</taxon>
        <taxon>malvids</taxon>
        <taxon>Brassicales</taxon>
        <taxon>Brassicaceae</taxon>
        <taxon>Brassiceae</taxon>
        <taxon>Brassica</taxon>
    </lineage>
</organism>
<dbReference type="EMBL" id="QGKW02001940">
    <property type="protein sequence ID" value="KAF2556425.1"/>
    <property type="molecule type" value="Genomic_DNA"/>
</dbReference>
<gene>
    <name evidence="2" type="ORF">F2Q68_00014635</name>
</gene>
<dbReference type="AlphaFoldDB" id="A0A8S9HD23"/>
<comment type="caution">
    <text evidence="2">The sequence shown here is derived from an EMBL/GenBank/DDBJ whole genome shotgun (WGS) entry which is preliminary data.</text>
</comment>
<reference evidence="2" key="1">
    <citation type="submission" date="2019-12" db="EMBL/GenBank/DDBJ databases">
        <title>Genome sequencing and annotation of Brassica cretica.</title>
        <authorList>
            <person name="Studholme D.J."/>
            <person name="Sarris P.F."/>
        </authorList>
    </citation>
    <scope>NUCLEOTIDE SEQUENCE</scope>
    <source>
        <strain evidence="2">PFS-001/15</strain>
        <tissue evidence="2">Leaf</tissue>
    </source>
</reference>
<evidence type="ECO:0000256" key="1">
    <source>
        <dbReference type="SAM" id="MobiDB-lite"/>
    </source>
</evidence>
<evidence type="ECO:0000313" key="2">
    <source>
        <dbReference type="EMBL" id="KAF2556425.1"/>
    </source>
</evidence>
<feature type="region of interest" description="Disordered" evidence="1">
    <location>
        <begin position="125"/>
        <end position="144"/>
    </location>
</feature>
<evidence type="ECO:0000313" key="3">
    <source>
        <dbReference type="Proteomes" id="UP000712281"/>
    </source>
</evidence>
<accession>A0A8S9HD23</accession>
<feature type="compositionally biased region" description="Polar residues" evidence="1">
    <location>
        <begin position="132"/>
        <end position="144"/>
    </location>
</feature>
<proteinExistence type="predicted"/>